<dbReference type="STRING" id="584708.Apau_0027"/>
<dbReference type="InterPro" id="IPR015590">
    <property type="entry name" value="Aldehyde_DH_dom"/>
</dbReference>
<dbReference type="GO" id="GO:0008774">
    <property type="term" value="F:acetaldehyde dehydrogenase (acetylating) activity"/>
    <property type="evidence" value="ECO:0007669"/>
    <property type="project" value="InterPro"/>
</dbReference>
<dbReference type="InterPro" id="IPR016162">
    <property type="entry name" value="Ald_DH_N"/>
</dbReference>
<organism evidence="4 5">
    <name type="scientific">Aminomonas paucivorans DSM 12260</name>
    <dbReference type="NCBI Taxonomy" id="584708"/>
    <lineage>
        <taxon>Bacteria</taxon>
        <taxon>Thermotogati</taxon>
        <taxon>Synergistota</taxon>
        <taxon>Synergistia</taxon>
        <taxon>Synergistales</taxon>
        <taxon>Synergistaceae</taxon>
        <taxon>Aminomonas</taxon>
    </lineage>
</organism>
<sequence length="463" mass="49167">MAMAKEQLIENVVGRVLSLLGEEGVSSCGYEKVDEAVAAAGAAQKAWQWDFSLEARMRVVDRLRRDLLEGDVIREVSALTLEETGMGRLDDKLIKKRLAVEKTPGPEFFATKATSGDHGLVLEELSPFGVIASITPSTNPVASVFNNTLCMISGGNGVVFAPHPGAVKSTLRALEYVTRSLEASGAPSGLVTTLTQPSMENLGLLMEHRGIQLISATGGPGVVKAALSSGKPAVGAGPGNPPVVVDETADLRAAARDVILGCSFDNNLPCIAEKELFAVNCIADELKKHMLESGAFELKDPKDVGKLMELTLRGGAPNKACVGKSAPWLLEQIGLKVGGDVRVILVETPEDHPFVQVEMLMPLLPLVRVADFDEALAASLRAEHGFRHSAAIHSTHVVHMSRMARAMETTIFTKNAPSYASIGVGGDCPTAFTIATTTGQGPTTPLSFCRTRRCLLHGAFRIV</sequence>
<protein>
    <submittedName>
        <fullName evidence="4">Aldehyde Dehydrogenase</fullName>
    </submittedName>
</protein>
<dbReference type="PANTHER" id="PTHR11699">
    <property type="entry name" value="ALDEHYDE DEHYDROGENASE-RELATED"/>
    <property type="match status" value="1"/>
</dbReference>
<name>E3CVB1_9BACT</name>
<dbReference type="SUPFAM" id="SSF53720">
    <property type="entry name" value="ALDH-like"/>
    <property type="match status" value="1"/>
</dbReference>
<keyword evidence="1" id="KW-0560">Oxidoreductase</keyword>
<dbReference type="InterPro" id="IPR016163">
    <property type="entry name" value="Ald_DH_C"/>
</dbReference>
<evidence type="ECO:0000259" key="3">
    <source>
        <dbReference type="Pfam" id="PF00171"/>
    </source>
</evidence>
<gene>
    <name evidence="4" type="ORF">Apau_0027</name>
</gene>
<reference evidence="4 5" key="1">
    <citation type="journal article" date="2010" name="Stand. Genomic Sci.">
        <title>Non-contiguous finished genome sequence of Aminomonas paucivorans type strain (GLU-3).</title>
        <authorList>
            <person name="Pitluck S."/>
            <person name="Yasawong M."/>
            <person name="Held B."/>
            <person name="Lapidus A."/>
            <person name="Nolan M."/>
            <person name="Copeland A."/>
            <person name="Lucas S."/>
            <person name="Del Rio T.G."/>
            <person name="Tice H."/>
            <person name="Cheng J.F."/>
            <person name="Chertkov O."/>
            <person name="Goodwin L."/>
            <person name="Tapia R."/>
            <person name="Han C."/>
            <person name="Liolios K."/>
            <person name="Ivanova N."/>
            <person name="Mavromatis K."/>
            <person name="Ovchinnikova G."/>
            <person name="Pati A."/>
            <person name="Chen A."/>
            <person name="Palaniappan K."/>
            <person name="Land M."/>
            <person name="Hauser L."/>
            <person name="Chang Y.J."/>
            <person name="Jeffries C.D."/>
            <person name="Pukall R."/>
            <person name="Spring S."/>
            <person name="Rohde M."/>
            <person name="Sikorski J."/>
            <person name="Goker M."/>
            <person name="Woyke T."/>
            <person name="Bristow J."/>
            <person name="Eisen J.A."/>
            <person name="Markowitz V."/>
            <person name="Hugenholtz P."/>
            <person name="Kyrpides N.C."/>
            <person name="Klenk H.P."/>
        </authorList>
    </citation>
    <scope>NUCLEOTIDE SEQUENCE [LARGE SCALE GENOMIC DNA]</scope>
    <source>
        <strain evidence="4 5">DSM 12260</strain>
    </source>
</reference>
<dbReference type="Gene3D" id="3.40.605.10">
    <property type="entry name" value="Aldehyde Dehydrogenase, Chain A, domain 1"/>
    <property type="match status" value="1"/>
</dbReference>
<keyword evidence="5" id="KW-1185">Reference proteome</keyword>
<dbReference type="HOGENOM" id="CLU_028794_1_0_0"/>
<accession>E3CVB1</accession>
<dbReference type="InterPro" id="IPR012408">
    <property type="entry name" value="Acetald_propionald_DH-rel"/>
</dbReference>
<dbReference type="EMBL" id="CM001022">
    <property type="protein sequence ID" value="EFQ22468.1"/>
    <property type="molecule type" value="Genomic_DNA"/>
</dbReference>
<evidence type="ECO:0000256" key="2">
    <source>
        <dbReference type="ARBA" id="ARBA00023027"/>
    </source>
</evidence>
<feature type="domain" description="Aldehyde dehydrogenase" evidence="3">
    <location>
        <begin position="25"/>
        <end position="292"/>
    </location>
</feature>
<dbReference type="Gene3D" id="3.40.309.10">
    <property type="entry name" value="Aldehyde Dehydrogenase, Chain A, domain 2"/>
    <property type="match status" value="1"/>
</dbReference>
<dbReference type="RefSeq" id="WP_006299605.1">
    <property type="nucleotide sequence ID" value="NZ_CM001022.1"/>
</dbReference>
<dbReference type="Pfam" id="PF00171">
    <property type="entry name" value="Aldedh"/>
    <property type="match status" value="1"/>
</dbReference>
<dbReference type="PIRSF" id="PIRSF036410">
    <property type="entry name" value="EutE_PduP"/>
    <property type="match status" value="1"/>
</dbReference>
<evidence type="ECO:0000256" key="1">
    <source>
        <dbReference type="ARBA" id="ARBA00023002"/>
    </source>
</evidence>
<dbReference type="InterPro" id="IPR016161">
    <property type="entry name" value="Ald_DH/histidinol_DH"/>
</dbReference>
<dbReference type="NCBIfam" id="NF011927">
    <property type="entry name" value="PRK15398.1"/>
    <property type="match status" value="1"/>
</dbReference>
<evidence type="ECO:0000313" key="5">
    <source>
        <dbReference type="Proteomes" id="UP000005096"/>
    </source>
</evidence>
<dbReference type="Proteomes" id="UP000005096">
    <property type="component" value="Chromosome"/>
</dbReference>
<proteinExistence type="predicted"/>
<dbReference type="AlphaFoldDB" id="E3CVB1"/>
<keyword evidence="2" id="KW-0520">NAD</keyword>
<dbReference type="PaxDb" id="584708-Apau_0027"/>
<dbReference type="eggNOG" id="COG1012">
    <property type="taxonomic scope" value="Bacteria"/>
</dbReference>
<evidence type="ECO:0000313" key="4">
    <source>
        <dbReference type="EMBL" id="EFQ22468.1"/>
    </source>
</evidence>